<dbReference type="PANTHER" id="PTHR30566:SF25">
    <property type="entry name" value="INNER MEMBRANE PROTEIN"/>
    <property type="match status" value="1"/>
</dbReference>
<dbReference type="InterPro" id="IPR006685">
    <property type="entry name" value="MscS_channel_2nd"/>
</dbReference>
<evidence type="ECO:0000256" key="4">
    <source>
        <dbReference type="ARBA" id="ARBA00023136"/>
    </source>
</evidence>
<dbReference type="RefSeq" id="WP_305008087.1">
    <property type="nucleotide sequence ID" value="NZ_JAUQSY010000013.1"/>
</dbReference>
<feature type="transmembrane region" description="Helical" evidence="5">
    <location>
        <begin position="20"/>
        <end position="43"/>
    </location>
</feature>
<comment type="subcellular location">
    <subcellularLocation>
        <location evidence="1">Membrane</location>
    </subcellularLocation>
</comment>
<evidence type="ECO:0000256" key="1">
    <source>
        <dbReference type="ARBA" id="ARBA00004370"/>
    </source>
</evidence>
<keyword evidence="8" id="KW-1185">Reference proteome</keyword>
<name>A0ABT9BEL6_9BACT</name>
<keyword evidence="4 5" id="KW-0472">Membrane</keyword>
<dbReference type="Pfam" id="PF00924">
    <property type="entry name" value="MS_channel_2nd"/>
    <property type="match status" value="1"/>
</dbReference>
<accession>A0ABT9BEL6</accession>
<feature type="transmembrane region" description="Helical" evidence="5">
    <location>
        <begin position="143"/>
        <end position="164"/>
    </location>
</feature>
<reference evidence="7" key="1">
    <citation type="submission" date="2023-07" db="EMBL/GenBank/DDBJ databases">
        <authorList>
            <person name="Kim M.K."/>
        </authorList>
    </citation>
    <scope>NUCLEOTIDE SEQUENCE</scope>
    <source>
        <strain evidence="7">ASUV-10-1</strain>
    </source>
</reference>
<evidence type="ECO:0000259" key="6">
    <source>
        <dbReference type="Pfam" id="PF00924"/>
    </source>
</evidence>
<evidence type="ECO:0000256" key="3">
    <source>
        <dbReference type="ARBA" id="ARBA00022989"/>
    </source>
</evidence>
<evidence type="ECO:0000313" key="7">
    <source>
        <dbReference type="EMBL" id="MDO7876706.1"/>
    </source>
</evidence>
<proteinExistence type="predicted"/>
<evidence type="ECO:0000256" key="5">
    <source>
        <dbReference type="SAM" id="Phobius"/>
    </source>
</evidence>
<dbReference type="EMBL" id="JAUQSY010000013">
    <property type="protein sequence ID" value="MDO7876706.1"/>
    <property type="molecule type" value="Genomic_DNA"/>
</dbReference>
<comment type="caution">
    <text evidence="7">The sequence shown here is derived from an EMBL/GenBank/DDBJ whole genome shotgun (WGS) entry which is preliminary data.</text>
</comment>
<gene>
    <name evidence="7" type="ORF">Q5H93_18315</name>
</gene>
<organism evidence="7 8">
    <name type="scientific">Hymenobacter aranciens</name>
    <dbReference type="NCBI Taxonomy" id="3063996"/>
    <lineage>
        <taxon>Bacteria</taxon>
        <taxon>Pseudomonadati</taxon>
        <taxon>Bacteroidota</taxon>
        <taxon>Cytophagia</taxon>
        <taxon>Cytophagales</taxon>
        <taxon>Hymenobacteraceae</taxon>
        <taxon>Hymenobacter</taxon>
    </lineage>
</organism>
<feature type="domain" description="Mechanosensitive ion channel MscS" evidence="6">
    <location>
        <begin position="192"/>
        <end position="258"/>
    </location>
</feature>
<feature type="transmembrane region" description="Helical" evidence="5">
    <location>
        <begin position="170"/>
        <end position="189"/>
    </location>
</feature>
<dbReference type="InterPro" id="IPR023408">
    <property type="entry name" value="MscS_beta-dom_sf"/>
</dbReference>
<dbReference type="Proteomes" id="UP001176429">
    <property type="component" value="Unassembled WGS sequence"/>
</dbReference>
<dbReference type="SUPFAM" id="SSF50182">
    <property type="entry name" value="Sm-like ribonucleoproteins"/>
    <property type="match status" value="1"/>
</dbReference>
<dbReference type="Gene3D" id="2.30.30.60">
    <property type="match status" value="1"/>
</dbReference>
<evidence type="ECO:0000313" key="8">
    <source>
        <dbReference type="Proteomes" id="UP001176429"/>
    </source>
</evidence>
<keyword evidence="3 5" id="KW-1133">Transmembrane helix</keyword>
<evidence type="ECO:0000256" key="2">
    <source>
        <dbReference type="ARBA" id="ARBA00022692"/>
    </source>
</evidence>
<protein>
    <submittedName>
        <fullName evidence="7">Mechanosensitive ion channel</fullName>
    </submittedName>
</protein>
<keyword evidence="2 5" id="KW-0812">Transmembrane</keyword>
<dbReference type="Gene3D" id="1.10.287.1260">
    <property type="match status" value="1"/>
</dbReference>
<feature type="transmembrane region" description="Helical" evidence="5">
    <location>
        <begin position="63"/>
        <end position="83"/>
    </location>
</feature>
<sequence length="360" mass="40385">MKKVSELLHQLFENFPEVLTTLGVLAGGLLGGFLVKVILFALLRAYCRRKPGAVLAPSVARHLGRATAFFLPVLVLSLVLPLAPLGPAAREVMRRILEISLISTFAWVLARSLRVAQDVVRHHYQIEQADNLRVRKLLTQLQFVQKVVLSLIILFAIGLILMSFATVRKLGAGLLTSAGILSVIVGLAAQRSISNFLAGFQIAFTQPIRIDDVLVVEGEWGRVEEITFTYVVVRIWDERRLVLPLNYFIEKPFQNWSRTTSQLIGTVFLYVDYTLPVEAVRQELQHFVAQQPLWDQRVCALQVTDSKEKTMELRLLVSAADAGRAFDLRCAVREHLVGFIQRHYPTALPRTRLDGPTTVG</sequence>
<dbReference type="InterPro" id="IPR010920">
    <property type="entry name" value="LSM_dom_sf"/>
</dbReference>
<dbReference type="PANTHER" id="PTHR30566">
    <property type="entry name" value="YNAI-RELATED MECHANOSENSITIVE ION CHANNEL"/>
    <property type="match status" value="1"/>
</dbReference>